<dbReference type="EMBL" id="CM047587">
    <property type="protein sequence ID" value="KAI9907727.1"/>
    <property type="molecule type" value="Genomic_DNA"/>
</dbReference>
<accession>A0ACC0VN30</accession>
<proteinExistence type="predicted"/>
<dbReference type="Proteomes" id="UP001163321">
    <property type="component" value="Chromosome 8"/>
</dbReference>
<sequence>MLKFPQSRFWERLQIYFENEPGLDAGGLIRNHLGGKIPYSRAGAGGADRDVTDENKKEYLELLLKHYMFKSISEQLDALLMGFYEVMPQFLITVFDYQEFDLLLSGVPELDVND</sequence>
<comment type="caution">
    <text evidence="1">The sequence shown here is derived from an EMBL/GenBank/DDBJ whole genome shotgun (WGS) entry which is preliminary data.</text>
</comment>
<name>A0ACC0VN30_9STRA</name>
<gene>
    <name evidence="1" type="ORF">PsorP6_004781</name>
</gene>
<evidence type="ECO:0000313" key="2">
    <source>
        <dbReference type="Proteomes" id="UP001163321"/>
    </source>
</evidence>
<keyword evidence="2" id="KW-1185">Reference proteome</keyword>
<protein>
    <submittedName>
        <fullName evidence="1">Uncharacterized protein</fullName>
    </submittedName>
</protein>
<organism evidence="1 2">
    <name type="scientific">Peronosclerospora sorghi</name>
    <dbReference type="NCBI Taxonomy" id="230839"/>
    <lineage>
        <taxon>Eukaryota</taxon>
        <taxon>Sar</taxon>
        <taxon>Stramenopiles</taxon>
        <taxon>Oomycota</taxon>
        <taxon>Peronosporomycetes</taxon>
        <taxon>Peronosporales</taxon>
        <taxon>Peronosporaceae</taxon>
        <taxon>Peronosclerospora</taxon>
    </lineage>
</organism>
<reference evidence="1 2" key="1">
    <citation type="journal article" date="2022" name="bioRxiv">
        <title>The genome of the oomycete Peronosclerospora sorghi, a cosmopolitan pathogen of maize and sorghum, is inflated with dispersed pseudogenes.</title>
        <authorList>
            <person name="Fletcher K."/>
            <person name="Martin F."/>
            <person name="Isakeit T."/>
            <person name="Cavanaugh K."/>
            <person name="Magill C."/>
            <person name="Michelmore R."/>
        </authorList>
    </citation>
    <scope>NUCLEOTIDE SEQUENCE [LARGE SCALE GENOMIC DNA]</scope>
    <source>
        <strain evidence="1">P6</strain>
    </source>
</reference>
<evidence type="ECO:0000313" key="1">
    <source>
        <dbReference type="EMBL" id="KAI9907727.1"/>
    </source>
</evidence>